<dbReference type="Gene3D" id="2.115.10.20">
    <property type="entry name" value="Glycosyl hydrolase domain, family 43"/>
    <property type="match status" value="2"/>
</dbReference>
<dbReference type="EMBL" id="MFTI01000024">
    <property type="protein sequence ID" value="OGI59819.1"/>
    <property type="molecule type" value="Genomic_DNA"/>
</dbReference>
<evidence type="ECO:0000313" key="2">
    <source>
        <dbReference type="Proteomes" id="UP000177869"/>
    </source>
</evidence>
<evidence type="ECO:0008006" key="3">
    <source>
        <dbReference type="Google" id="ProtNLM"/>
    </source>
</evidence>
<accession>A0A1F6UR45</accession>
<dbReference type="STRING" id="1801732.A2814_02360"/>
<gene>
    <name evidence="1" type="ORF">A2814_02360</name>
</gene>
<dbReference type="Proteomes" id="UP000177869">
    <property type="component" value="Unassembled WGS sequence"/>
</dbReference>
<evidence type="ECO:0000313" key="1">
    <source>
        <dbReference type="EMBL" id="OGI59819.1"/>
    </source>
</evidence>
<name>A0A1F6UR45_9BACT</name>
<dbReference type="AlphaFoldDB" id="A0A1F6UR45"/>
<reference evidence="1 2" key="1">
    <citation type="journal article" date="2016" name="Nat. Commun.">
        <title>Thousands of microbial genomes shed light on interconnected biogeochemical processes in an aquifer system.</title>
        <authorList>
            <person name="Anantharaman K."/>
            <person name="Brown C.T."/>
            <person name="Hug L.A."/>
            <person name="Sharon I."/>
            <person name="Castelle C.J."/>
            <person name="Probst A.J."/>
            <person name="Thomas B.C."/>
            <person name="Singh A."/>
            <person name="Wilkins M.J."/>
            <person name="Karaoz U."/>
            <person name="Brodie E.L."/>
            <person name="Williams K.H."/>
            <person name="Hubbard S.S."/>
            <person name="Banfield J.F."/>
        </authorList>
    </citation>
    <scope>NUCLEOTIDE SEQUENCE [LARGE SCALE GENOMIC DNA]</scope>
</reference>
<dbReference type="SUPFAM" id="SSF75005">
    <property type="entry name" value="Arabinanase/levansucrase/invertase"/>
    <property type="match status" value="1"/>
</dbReference>
<protein>
    <recommendedName>
        <fullName evidence="3">Glycosyl hydrolase family 32 N-terminal domain-containing protein</fullName>
    </recommendedName>
</protein>
<comment type="caution">
    <text evidence="1">The sequence shown here is derived from an EMBL/GenBank/DDBJ whole genome shotgun (WGS) entry which is preliminary data.</text>
</comment>
<sequence length="311" mass="34226">MGSVNKSATVIVSSETSISPNYVQVEKTESLGPIGTDASQYSPWVMYKSGWGSYLMYYCKNTPIDGVYRDRVWRGENWGDGKTGWEDGQVVIQATSTQSEDDLSCSPGVVIAGNTWHMYYTAANRDTPLDVYLYHATASAPGVDWQKLGRVRGISPTLSGYLETPSPLYQNGNIILYFIGPDHGLYKATSLDGTNFSSPVKLNAPISTGGRVTFSNGVYYYTYSREPSSVFLAPTAIYLSTSADGINFSNGQLLFSASGSDWDSGKIWSPHTFFENQSIMRIYYAGNSGEYPFWWGLNSSMGVRSFNIQSS</sequence>
<dbReference type="InterPro" id="IPR023296">
    <property type="entry name" value="Glyco_hydro_beta-prop_sf"/>
</dbReference>
<proteinExistence type="predicted"/>
<organism evidence="1 2">
    <name type="scientific">Candidatus Nomurabacteria bacterium RIFCSPHIGHO2_01_FULL_38_19</name>
    <dbReference type="NCBI Taxonomy" id="1801732"/>
    <lineage>
        <taxon>Bacteria</taxon>
        <taxon>Candidatus Nomuraibacteriota</taxon>
    </lineage>
</organism>